<proteinExistence type="predicted"/>
<protein>
    <recommendedName>
        <fullName evidence="3">Nucleoside phosphorylase domain-containing protein</fullName>
    </recommendedName>
</protein>
<dbReference type="PANTHER" id="PTHR46082">
    <property type="entry name" value="ATP/GTP-BINDING PROTEIN-RELATED"/>
    <property type="match status" value="1"/>
</dbReference>
<dbReference type="Gene3D" id="3.40.50.1580">
    <property type="entry name" value="Nucleoside phosphorylase domain"/>
    <property type="match status" value="1"/>
</dbReference>
<evidence type="ECO:0000313" key="2">
    <source>
        <dbReference type="Proteomes" id="UP000308014"/>
    </source>
</evidence>
<dbReference type="SUPFAM" id="SSF53167">
    <property type="entry name" value="Purine and uridine phosphorylases"/>
    <property type="match status" value="1"/>
</dbReference>
<accession>A0A4S8W335</accession>
<dbReference type="AlphaFoldDB" id="A0A4S8W335"/>
<dbReference type="EMBL" id="QZAJ01000073">
    <property type="protein sequence ID" value="THW19028.1"/>
    <property type="molecule type" value="Genomic_DNA"/>
</dbReference>
<gene>
    <name evidence="1" type="ORF">D6D24_03060</name>
</gene>
<dbReference type="InterPro" id="IPR053137">
    <property type="entry name" value="NLR-like"/>
</dbReference>
<organism evidence="1 2">
    <name type="scientific">Aureobasidium pullulans</name>
    <name type="common">Black yeast</name>
    <name type="synonym">Pullularia pullulans</name>
    <dbReference type="NCBI Taxonomy" id="5580"/>
    <lineage>
        <taxon>Eukaryota</taxon>
        <taxon>Fungi</taxon>
        <taxon>Dikarya</taxon>
        <taxon>Ascomycota</taxon>
        <taxon>Pezizomycotina</taxon>
        <taxon>Dothideomycetes</taxon>
        <taxon>Dothideomycetidae</taxon>
        <taxon>Dothideales</taxon>
        <taxon>Saccotheciaceae</taxon>
        <taxon>Aureobasidium</taxon>
    </lineage>
</organism>
<name>A0A4S8W335_AURPU</name>
<reference evidence="1 2" key="1">
    <citation type="submission" date="2018-10" db="EMBL/GenBank/DDBJ databases">
        <title>Fifty Aureobasidium pullulans genomes reveal a recombining polyextremotolerant generalist.</title>
        <authorList>
            <person name="Gostincar C."/>
            <person name="Turk M."/>
            <person name="Zajc J."/>
            <person name="Gunde-Cimerman N."/>
        </authorList>
    </citation>
    <scope>NUCLEOTIDE SEQUENCE [LARGE SCALE GENOMIC DNA]</scope>
    <source>
        <strain evidence="1 2">EXF-11318</strain>
    </source>
</reference>
<dbReference type="GO" id="GO:0003824">
    <property type="term" value="F:catalytic activity"/>
    <property type="evidence" value="ECO:0007669"/>
    <property type="project" value="InterPro"/>
</dbReference>
<evidence type="ECO:0008006" key="3">
    <source>
        <dbReference type="Google" id="ProtNLM"/>
    </source>
</evidence>
<dbReference type="GO" id="GO:0009116">
    <property type="term" value="P:nucleoside metabolic process"/>
    <property type="evidence" value="ECO:0007669"/>
    <property type="project" value="InterPro"/>
</dbReference>
<comment type="caution">
    <text evidence="1">The sequence shown here is derived from an EMBL/GenBank/DDBJ whole genome shotgun (WGS) entry which is preliminary data.</text>
</comment>
<sequence>MSNPDDYIVGWICAILAEYTAAQLLLDREHAPYVVMAVLSDGEYGVGSAASVITNMLNSFPNLRISLMVGIGGGAPTKQNDIRLGDVVVSSPKDGKGGVYSYWCLVDTR</sequence>
<dbReference type="InterPro" id="IPR035994">
    <property type="entry name" value="Nucleoside_phosphorylase_sf"/>
</dbReference>
<dbReference type="Proteomes" id="UP000308014">
    <property type="component" value="Unassembled WGS sequence"/>
</dbReference>
<evidence type="ECO:0000313" key="1">
    <source>
        <dbReference type="EMBL" id="THW19028.1"/>
    </source>
</evidence>
<dbReference type="PANTHER" id="PTHR46082:SF11">
    <property type="entry name" value="AAA+ ATPASE DOMAIN-CONTAINING PROTEIN-RELATED"/>
    <property type="match status" value="1"/>
</dbReference>